<evidence type="ECO:0000313" key="5">
    <source>
        <dbReference type="EMBL" id="KAK4510606.1"/>
    </source>
</evidence>
<evidence type="ECO:0000256" key="4">
    <source>
        <dbReference type="SAM" id="Coils"/>
    </source>
</evidence>
<keyword evidence="3" id="KW-0539">Nucleus</keyword>
<feature type="coiled-coil region" evidence="4">
    <location>
        <begin position="1151"/>
        <end position="1181"/>
    </location>
</feature>
<dbReference type="RefSeq" id="XP_064677272.1">
    <property type="nucleotide sequence ID" value="XM_064824336.1"/>
</dbReference>
<name>A0AAN7HX16_9FUNG</name>
<keyword evidence="4" id="KW-0175">Coiled coil</keyword>
<protein>
    <submittedName>
        <fullName evidence="5">Uncharacterized protein</fullName>
    </submittedName>
</protein>
<dbReference type="PANTHER" id="PTHR15502:SF7">
    <property type="entry name" value="CALCINEURIN-BINDING PROTEIN CABIN-1"/>
    <property type="match status" value="1"/>
</dbReference>
<sequence length="1328" mass="151997">MLQEEESFTEKVRNFYDKLDRVPQLKPHVPWFNSSAESFWEWFDKKISELDSTYCWDIDTVNNAIFFDSSKTVGDTSIHNARAAGKSLQLFTALRPSVSNGTYETQHRALIKQFILELNSNNSGIVDSLCKLITTIVSHDSHLAQQQQQEIMSTEMLELVTDTISQVQLNLHQDIASNAALTQQERVFVYLRISEYLIDRLIRNTITTLEEMPLTTPSTNKKRMSISLAKQAKLRALDSLIEQAGFWISLVEQSVYVTSMDLFSSHTNTATDELYHIQLRYCVLKGKLSQCSNDIESAYAWYNKCRQLLAENATVEIDIGSMYDSFINTVSIDKKLELLQVGKLFVTAKQKMANNDYNGVIQDLQGIVEPQLSSKQNPVDSDESIQMTSMLAKAYFENHRYLDAWNCYMRMFCCAMKQFLSYGEAQTIVAVSSRPSKNEDVEFTSILARISCILDALIQLVEQEQQQEKEKEGNARQDWMPRTIHQELLDTLSVLLKMGIYYIYRHPDFVPVVNNFNDLPPHTPSKTSRVNGFNDILAKSWVLHSHLMLHMVKMNKDSVPEDTMVVWAEVLKDLHYELGEREICGSGKSILLQHMRAVFRQLDGPVFRLEFYQCYVCLYGVEHIPISGVEEHHSVHSHLDQKAAEPLFTLIADEAIEKLQGGLLLKNDLKGVVETVSRLFEELDTKQHVQVRNNKKIIEDYLDSPIELHSSFDMMLRAAIIPAVDIDPKKTDISSVFFKIFYIRGKTIRLQVRNRSKSSNDRSMADLEEAVEELTSHVILNPNDADGWCELGFTYQLLATEELNWSASNILDHKDQITEYQKKSFHAFARGLYLRGLPLTDAAKNELFFGFGCLVYSIASRPMNMEAFKATRSKKKTLGPDGQLVNAQTKTPSLHSAYKLAMRLFGHAIKYKTADKYEWSSYYMVGKCCAKLDRPPTEVLDWYLQAIRRTKLKNGRHEHVLEPIYNFCSALVKFLYQGKIDANTVLEFLNKEQLLQQASSLKQQQQQGEKDPDVVFMGSSADNMAVVPPQEQQQQRPAPSTSATDRVLNELAIFSGYLPVDTANAYNSIFKRLVEIRAADSKGLHHRVIYRMAWMYYHVYHQTEEAKSTLLQLFSLKGNSKHHANIWKHGFELPAKHYVFVKKYTLFLIELARESNDAQTLKNLYRKLKKAKQVLMNEKQVFRSAYRAFLEIIKVHLISLHHSESILERIRHSRLDKLNFEAICSTCVRSLSEDKSLTDPELYALIQDLAELRRLTQGFISVTDSDSDGLDDAIQMCFAVVAFSGEHTQERLSEGSNEDENNGKILLETLSTQAKILMQNTTTTSKVA</sequence>
<keyword evidence="6" id="KW-1185">Reference proteome</keyword>
<evidence type="ECO:0000313" key="6">
    <source>
        <dbReference type="Proteomes" id="UP001304243"/>
    </source>
</evidence>
<dbReference type="GO" id="GO:0005634">
    <property type="term" value="C:nucleus"/>
    <property type="evidence" value="ECO:0007669"/>
    <property type="project" value="UniProtKB-SubCell"/>
</dbReference>
<proteinExistence type="inferred from homology"/>
<evidence type="ECO:0000256" key="1">
    <source>
        <dbReference type="ARBA" id="ARBA00004123"/>
    </source>
</evidence>
<dbReference type="GeneID" id="89948723"/>
<organism evidence="5 6">
    <name type="scientific">Mucor velutinosus</name>
    <dbReference type="NCBI Taxonomy" id="708070"/>
    <lineage>
        <taxon>Eukaryota</taxon>
        <taxon>Fungi</taxon>
        <taxon>Fungi incertae sedis</taxon>
        <taxon>Mucoromycota</taxon>
        <taxon>Mucoromycotina</taxon>
        <taxon>Mucoromycetes</taxon>
        <taxon>Mucorales</taxon>
        <taxon>Mucorineae</taxon>
        <taxon>Mucoraceae</taxon>
        <taxon>Mucor</taxon>
    </lineage>
</organism>
<comment type="similarity">
    <text evidence="2">Belongs to the HIR3 family.</text>
</comment>
<evidence type="ECO:0000256" key="3">
    <source>
        <dbReference type="ARBA" id="ARBA00023242"/>
    </source>
</evidence>
<dbReference type="GO" id="GO:0031491">
    <property type="term" value="F:nucleosome binding"/>
    <property type="evidence" value="ECO:0007669"/>
    <property type="project" value="TreeGrafter"/>
</dbReference>
<dbReference type="GO" id="GO:0006325">
    <property type="term" value="P:chromatin organization"/>
    <property type="evidence" value="ECO:0007669"/>
    <property type="project" value="InterPro"/>
</dbReference>
<dbReference type="PANTHER" id="PTHR15502">
    <property type="entry name" value="CALCINEURIN-BINDING PROTEIN CABIN 1-RELATED"/>
    <property type="match status" value="1"/>
</dbReference>
<dbReference type="GO" id="GO:0000417">
    <property type="term" value="C:HIR complex"/>
    <property type="evidence" value="ECO:0007669"/>
    <property type="project" value="TreeGrafter"/>
</dbReference>
<gene>
    <name evidence="5" type="ORF">ATC70_005037</name>
</gene>
<dbReference type="Proteomes" id="UP001304243">
    <property type="component" value="Unassembled WGS sequence"/>
</dbReference>
<evidence type="ECO:0000256" key="2">
    <source>
        <dbReference type="ARBA" id="ARBA00007335"/>
    </source>
</evidence>
<accession>A0AAN7HX16</accession>
<dbReference type="EMBL" id="JASEJX010000033">
    <property type="protein sequence ID" value="KAK4510606.1"/>
    <property type="molecule type" value="Genomic_DNA"/>
</dbReference>
<reference evidence="5 6" key="1">
    <citation type="submission" date="2022-11" db="EMBL/GenBank/DDBJ databases">
        <title>Mucor velutinosus strain NIH1002 WGS.</title>
        <authorList>
            <person name="Subramanian P."/>
            <person name="Mullikin J.C."/>
            <person name="Segre J.A."/>
            <person name="Zelazny A.M."/>
        </authorList>
    </citation>
    <scope>NUCLEOTIDE SEQUENCE [LARGE SCALE GENOMIC DNA]</scope>
    <source>
        <strain evidence="5 6">NIH1002</strain>
    </source>
</reference>
<dbReference type="InterPro" id="IPR033053">
    <property type="entry name" value="Hir3/CABIN1"/>
</dbReference>
<comment type="caution">
    <text evidence="5">The sequence shown here is derived from an EMBL/GenBank/DDBJ whole genome shotgun (WGS) entry which is preliminary data.</text>
</comment>
<comment type="subcellular location">
    <subcellularLocation>
        <location evidence="1">Nucleus</location>
    </subcellularLocation>
</comment>